<dbReference type="PANTHER" id="PTHR48111">
    <property type="entry name" value="REGULATOR OF RPOS"/>
    <property type="match status" value="1"/>
</dbReference>
<dbReference type="GO" id="GO:0005829">
    <property type="term" value="C:cytosol"/>
    <property type="evidence" value="ECO:0007669"/>
    <property type="project" value="TreeGrafter"/>
</dbReference>
<protein>
    <submittedName>
        <fullName evidence="5">Response regulator transcription factor</fullName>
    </submittedName>
</protein>
<comment type="caution">
    <text evidence="5">The sequence shown here is derived from an EMBL/GenBank/DDBJ whole genome shotgun (WGS) entry which is preliminary data.</text>
</comment>
<evidence type="ECO:0000259" key="4">
    <source>
        <dbReference type="PROSITE" id="PS50930"/>
    </source>
</evidence>
<feature type="domain" description="Response regulatory" evidence="3">
    <location>
        <begin position="5"/>
        <end position="116"/>
    </location>
</feature>
<reference evidence="5 6" key="1">
    <citation type="submission" date="2019-01" db="EMBL/GenBank/DDBJ databases">
        <title>Spirosoma flava sp. nov., a propanil-degrading bacterium isolated from herbicide-contaminated soil.</title>
        <authorList>
            <person name="Zhang L."/>
            <person name="Jiang J.-D."/>
        </authorList>
    </citation>
    <scope>NUCLEOTIDE SEQUENCE [LARGE SCALE GENOMIC DNA]</scope>
    <source>
        <strain evidence="5 6">TY50</strain>
    </source>
</reference>
<feature type="domain" description="HTH LytTR-type" evidence="4">
    <location>
        <begin position="132"/>
        <end position="202"/>
    </location>
</feature>
<dbReference type="GO" id="GO:0006355">
    <property type="term" value="P:regulation of DNA-templated transcription"/>
    <property type="evidence" value="ECO:0007669"/>
    <property type="project" value="TreeGrafter"/>
</dbReference>
<evidence type="ECO:0000313" key="6">
    <source>
        <dbReference type="Proteomes" id="UP000290407"/>
    </source>
</evidence>
<organism evidence="5 6">
    <name type="scientific">Spirosoma sordidisoli</name>
    <dbReference type="NCBI Taxonomy" id="2502893"/>
    <lineage>
        <taxon>Bacteria</taxon>
        <taxon>Pseudomonadati</taxon>
        <taxon>Bacteroidota</taxon>
        <taxon>Cytophagia</taxon>
        <taxon>Cytophagales</taxon>
        <taxon>Cytophagaceae</taxon>
        <taxon>Spirosoma</taxon>
    </lineage>
</organism>
<dbReference type="InterPro" id="IPR007492">
    <property type="entry name" value="LytTR_DNA-bd_dom"/>
</dbReference>
<sequence>MHLYRTLIIEDDTVEKQLLQHHLSQLPYLTLIGSFDNPLSAVSLLHQEQVDILFLDVNLPGIDGLSFLSTLQRPPRVILTTADPAHALKAFEVGVVDYLVKPYTFERLLRAVSRVLGANDPAFSPGATPTHIFLKTGRESVRVAVEDILYIEAFGAISKVYTKTSVLVVSELLADLHQQLPAGAFIRVHKSYIVSRQSITRIGSKHVSVQQHQIPLGATYREQVEKTLWGR</sequence>
<keyword evidence="2" id="KW-0597">Phosphoprotein</keyword>
<keyword evidence="1" id="KW-0238">DNA-binding</keyword>
<dbReference type="GO" id="GO:0000976">
    <property type="term" value="F:transcription cis-regulatory region binding"/>
    <property type="evidence" value="ECO:0007669"/>
    <property type="project" value="TreeGrafter"/>
</dbReference>
<proteinExistence type="predicted"/>
<dbReference type="InterPro" id="IPR011006">
    <property type="entry name" value="CheY-like_superfamily"/>
</dbReference>
<dbReference type="RefSeq" id="WP_077919648.1">
    <property type="nucleotide sequence ID" value="NZ_SBLB01000003.1"/>
</dbReference>
<dbReference type="SMART" id="SM00448">
    <property type="entry name" value="REC"/>
    <property type="match status" value="1"/>
</dbReference>
<dbReference type="PANTHER" id="PTHR48111:SF17">
    <property type="entry name" value="TRANSCRIPTIONAL REGULATORY PROTEIN YPDB"/>
    <property type="match status" value="1"/>
</dbReference>
<keyword evidence="6" id="KW-1185">Reference proteome</keyword>
<accession>A0A4Q2UJC3</accession>
<dbReference type="Pfam" id="PF04397">
    <property type="entry name" value="LytTR"/>
    <property type="match status" value="1"/>
</dbReference>
<gene>
    <name evidence="5" type="ORF">EQG79_13345</name>
</gene>
<evidence type="ECO:0000256" key="2">
    <source>
        <dbReference type="PROSITE-ProRule" id="PRU00169"/>
    </source>
</evidence>
<evidence type="ECO:0000313" key="5">
    <source>
        <dbReference type="EMBL" id="RYC69583.1"/>
    </source>
</evidence>
<name>A0A4Q2UJC3_9BACT</name>
<dbReference type="SMART" id="SM00850">
    <property type="entry name" value="LytTR"/>
    <property type="match status" value="1"/>
</dbReference>
<dbReference type="InterPro" id="IPR001789">
    <property type="entry name" value="Sig_transdc_resp-reg_receiver"/>
</dbReference>
<dbReference type="PROSITE" id="PS50110">
    <property type="entry name" value="RESPONSE_REGULATORY"/>
    <property type="match status" value="1"/>
</dbReference>
<dbReference type="Gene3D" id="3.40.50.2300">
    <property type="match status" value="1"/>
</dbReference>
<dbReference type="AlphaFoldDB" id="A0A4Q2UJC3"/>
<dbReference type="Proteomes" id="UP000290407">
    <property type="component" value="Unassembled WGS sequence"/>
</dbReference>
<dbReference type="InterPro" id="IPR039420">
    <property type="entry name" value="WalR-like"/>
</dbReference>
<feature type="modified residue" description="4-aspartylphosphate" evidence="2">
    <location>
        <position position="56"/>
    </location>
</feature>
<dbReference type="SUPFAM" id="SSF52172">
    <property type="entry name" value="CheY-like"/>
    <property type="match status" value="1"/>
</dbReference>
<dbReference type="GO" id="GO:0000156">
    <property type="term" value="F:phosphorelay response regulator activity"/>
    <property type="evidence" value="ECO:0007669"/>
    <property type="project" value="TreeGrafter"/>
</dbReference>
<dbReference type="GO" id="GO:0032993">
    <property type="term" value="C:protein-DNA complex"/>
    <property type="evidence" value="ECO:0007669"/>
    <property type="project" value="TreeGrafter"/>
</dbReference>
<evidence type="ECO:0000259" key="3">
    <source>
        <dbReference type="PROSITE" id="PS50110"/>
    </source>
</evidence>
<dbReference type="PROSITE" id="PS50930">
    <property type="entry name" value="HTH_LYTTR"/>
    <property type="match status" value="1"/>
</dbReference>
<dbReference type="EMBL" id="SBLB01000003">
    <property type="protein sequence ID" value="RYC69583.1"/>
    <property type="molecule type" value="Genomic_DNA"/>
</dbReference>
<dbReference type="Pfam" id="PF00072">
    <property type="entry name" value="Response_reg"/>
    <property type="match status" value="1"/>
</dbReference>
<dbReference type="Gene3D" id="2.40.50.1020">
    <property type="entry name" value="LytTr DNA-binding domain"/>
    <property type="match status" value="1"/>
</dbReference>
<evidence type="ECO:0000256" key="1">
    <source>
        <dbReference type="ARBA" id="ARBA00023125"/>
    </source>
</evidence>